<evidence type="ECO:0000256" key="1">
    <source>
        <dbReference type="SAM" id="SignalP"/>
    </source>
</evidence>
<dbReference type="AlphaFoldDB" id="A0A5C8KH27"/>
<organism evidence="2 3">
    <name type="scientific">Alkalisalibacterium limincola</name>
    <dbReference type="NCBI Taxonomy" id="2699169"/>
    <lineage>
        <taxon>Bacteria</taxon>
        <taxon>Pseudomonadati</taxon>
        <taxon>Pseudomonadota</taxon>
        <taxon>Gammaproteobacteria</taxon>
        <taxon>Lysobacterales</taxon>
        <taxon>Lysobacteraceae</taxon>
        <taxon>Alkalisalibacterium</taxon>
    </lineage>
</organism>
<keyword evidence="3" id="KW-1185">Reference proteome</keyword>
<sequence length="174" mass="18272">MRNVLFVLSLSLIGFSAQGAADIGSQIDCSGSVSPYPLPVRPSAVPPVAYELTGAGSQHGAPRGTLARASDERQSIDRVLTRLRTEHCQPKVIDPGAGYVRQTEHDNTPYRFNANTGFTAAEFDAWMKERGIRIVNGRAVVGGRPEAPAEPRPVAAELGCAEAASGAEQAAGAC</sequence>
<accession>A0A5C8KH27</accession>
<dbReference type="RefSeq" id="WP_147892589.1">
    <property type="nucleotide sequence ID" value="NZ_VRTS01000013.1"/>
</dbReference>
<keyword evidence="1" id="KW-0732">Signal</keyword>
<feature type="signal peptide" evidence="1">
    <location>
        <begin position="1"/>
        <end position="20"/>
    </location>
</feature>
<dbReference type="Proteomes" id="UP000321248">
    <property type="component" value="Unassembled WGS sequence"/>
</dbReference>
<gene>
    <name evidence="2" type="ORF">FU658_13675</name>
</gene>
<dbReference type="OrthoDB" id="5966769at2"/>
<evidence type="ECO:0000313" key="3">
    <source>
        <dbReference type="Proteomes" id="UP000321248"/>
    </source>
</evidence>
<name>A0A5C8KH27_9GAMM</name>
<dbReference type="EMBL" id="VRTS01000013">
    <property type="protein sequence ID" value="TXK59166.1"/>
    <property type="molecule type" value="Genomic_DNA"/>
</dbReference>
<reference evidence="2 3" key="1">
    <citation type="submission" date="2019-08" db="EMBL/GenBank/DDBJ databases">
        <authorList>
            <person name="Karlyshev A.V."/>
        </authorList>
    </citation>
    <scope>NUCLEOTIDE SEQUENCE [LARGE SCALE GENOMIC DNA]</scope>
    <source>
        <strain evidence="2 3">Alg18-2.2</strain>
    </source>
</reference>
<protein>
    <submittedName>
        <fullName evidence="2">Uncharacterized protein</fullName>
    </submittedName>
</protein>
<feature type="chain" id="PRO_5022825374" evidence="1">
    <location>
        <begin position="21"/>
        <end position="174"/>
    </location>
</feature>
<proteinExistence type="predicted"/>
<comment type="caution">
    <text evidence="2">The sequence shown here is derived from an EMBL/GenBank/DDBJ whole genome shotgun (WGS) entry which is preliminary data.</text>
</comment>
<evidence type="ECO:0000313" key="2">
    <source>
        <dbReference type="EMBL" id="TXK59166.1"/>
    </source>
</evidence>